<dbReference type="GO" id="GO:0046872">
    <property type="term" value="F:metal ion binding"/>
    <property type="evidence" value="ECO:0007669"/>
    <property type="project" value="UniProtKB-KW"/>
</dbReference>
<keyword evidence="4" id="KW-0408">Iron</keyword>
<evidence type="ECO:0000256" key="1">
    <source>
        <dbReference type="ARBA" id="ARBA00022485"/>
    </source>
</evidence>
<dbReference type="GO" id="GO:0016491">
    <property type="term" value="F:oxidoreductase activity"/>
    <property type="evidence" value="ECO:0007669"/>
    <property type="project" value="UniProtKB-KW"/>
</dbReference>
<evidence type="ECO:0000256" key="5">
    <source>
        <dbReference type="ARBA" id="ARBA00023014"/>
    </source>
</evidence>
<dbReference type="InterPro" id="IPR036188">
    <property type="entry name" value="FAD/NAD-bd_sf"/>
</dbReference>
<accession>A0A844FZ22</accession>
<keyword evidence="2" id="KW-0479">Metal-binding</keyword>
<dbReference type="SUPFAM" id="SSF51905">
    <property type="entry name" value="FAD/NAD(P)-binding domain"/>
    <property type="match status" value="1"/>
</dbReference>
<keyword evidence="5" id="KW-0411">Iron-sulfur</keyword>
<dbReference type="Gene3D" id="3.50.50.60">
    <property type="entry name" value="FAD/NAD(P)-binding domain"/>
    <property type="match status" value="1"/>
</dbReference>
<gene>
    <name evidence="6" type="ORF">FYJ85_05640</name>
</gene>
<sequence length="427" mass="45614">MTKMSQTASKESFDILVAGAGTAGVCAAIQAARAGASVCLVEKNGIPGGTITAAGIAYPGIFHAWGKQVIAGIGWELVERTRQESRDPLPNLCDTNLNEHWRYQVQIDPVIFAALCDEEFEKAGVTVKYHTMIGAAETAADGVGLTLCGKDGLYPVFARRVIDCTGDANLSKLLGAELRTSDPCQPGTLCVYATGYDPEKLDIDALRTAFEEAAARGEVSCEDTGWSNGFNPHFLFSRGNNSNHISGINAADSAGRTRIEIAGRASLLRLYRFLKKQPGLEKLEFKLNAAECGVRETRTIVGLETVTAEEYAAGKKYKDAVSHAFYPIDLHDAKVGLDKRNLAPGIVPTVPRGALIPRNTRHLLAAGRILSSDRLANSALRVQATCMATGQAAGALAALSVRLGVPAEEIPMPELRRLLEANRAIVP</sequence>
<keyword evidence="1" id="KW-0004">4Fe-4S</keyword>
<name>A0A844FZ22_9BACT</name>
<dbReference type="AlphaFoldDB" id="A0A844FZ22"/>
<dbReference type="GO" id="GO:0051539">
    <property type="term" value="F:4 iron, 4 sulfur cluster binding"/>
    <property type="evidence" value="ECO:0007669"/>
    <property type="project" value="UniProtKB-KW"/>
</dbReference>
<dbReference type="Proteomes" id="UP000435649">
    <property type="component" value="Unassembled WGS sequence"/>
</dbReference>
<protein>
    <submittedName>
        <fullName evidence="6">FAD-dependent oxidoreductase</fullName>
    </submittedName>
</protein>
<organism evidence="6 7">
    <name type="scientific">Victivallis lenta</name>
    <dbReference type="NCBI Taxonomy" id="2606640"/>
    <lineage>
        <taxon>Bacteria</taxon>
        <taxon>Pseudomonadati</taxon>
        <taxon>Lentisphaerota</taxon>
        <taxon>Lentisphaeria</taxon>
        <taxon>Victivallales</taxon>
        <taxon>Victivallaceae</taxon>
        <taxon>Victivallis</taxon>
    </lineage>
</organism>
<evidence type="ECO:0000313" key="7">
    <source>
        <dbReference type="Proteomes" id="UP000435649"/>
    </source>
</evidence>
<dbReference type="PANTHER" id="PTHR43498">
    <property type="entry name" value="FERREDOXIN:COB-COM HETERODISULFIDE REDUCTASE SUBUNIT A"/>
    <property type="match status" value="1"/>
</dbReference>
<evidence type="ECO:0000256" key="3">
    <source>
        <dbReference type="ARBA" id="ARBA00023002"/>
    </source>
</evidence>
<dbReference type="InterPro" id="IPR039650">
    <property type="entry name" value="HdrA-like"/>
</dbReference>
<keyword evidence="7" id="KW-1185">Reference proteome</keyword>
<evidence type="ECO:0000313" key="6">
    <source>
        <dbReference type="EMBL" id="MST96527.1"/>
    </source>
</evidence>
<dbReference type="EMBL" id="VUNS01000004">
    <property type="protein sequence ID" value="MST96527.1"/>
    <property type="molecule type" value="Genomic_DNA"/>
</dbReference>
<keyword evidence="3" id="KW-0560">Oxidoreductase</keyword>
<evidence type="ECO:0000256" key="4">
    <source>
        <dbReference type="ARBA" id="ARBA00023004"/>
    </source>
</evidence>
<dbReference type="PANTHER" id="PTHR43498:SF1">
    <property type="entry name" value="COB--COM HETERODISULFIDE REDUCTASE IRON-SULFUR SUBUNIT A"/>
    <property type="match status" value="1"/>
</dbReference>
<reference evidence="6 7" key="1">
    <citation type="submission" date="2019-08" db="EMBL/GenBank/DDBJ databases">
        <title>In-depth cultivation of the pig gut microbiome towards novel bacterial diversity and tailored functional studies.</title>
        <authorList>
            <person name="Wylensek D."/>
            <person name="Hitch T.C.A."/>
            <person name="Clavel T."/>
        </authorList>
    </citation>
    <scope>NUCLEOTIDE SEQUENCE [LARGE SCALE GENOMIC DNA]</scope>
    <source>
        <strain evidence="6 7">BBE-744-WT-12</strain>
    </source>
</reference>
<proteinExistence type="predicted"/>
<dbReference type="PRINTS" id="PR00469">
    <property type="entry name" value="PNDRDTASEII"/>
</dbReference>
<comment type="caution">
    <text evidence="6">The sequence shown here is derived from an EMBL/GenBank/DDBJ whole genome shotgun (WGS) entry which is preliminary data.</text>
</comment>
<evidence type="ECO:0000256" key="2">
    <source>
        <dbReference type="ARBA" id="ARBA00022723"/>
    </source>
</evidence>
<dbReference type="Pfam" id="PF12831">
    <property type="entry name" value="FAD_oxidored"/>
    <property type="match status" value="1"/>
</dbReference>